<accession>A0A8E6B4Y9</accession>
<evidence type="ECO:0000256" key="5">
    <source>
        <dbReference type="ARBA" id="ARBA00022777"/>
    </source>
</evidence>
<dbReference type="SMART" id="SM00220">
    <property type="entry name" value="S_TKc"/>
    <property type="match status" value="1"/>
</dbReference>
<feature type="transmembrane region" description="Helical" evidence="8">
    <location>
        <begin position="353"/>
        <end position="372"/>
    </location>
</feature>
<evidence type="ECO:0000256" key="4">
    <source>
        <dbReference type="ARBA" id="ARBA00022741"/>
    </source>
</evidence>
<feature type="transmembrane region" description="Helical" evidence="8">
    <location>
        <begin position="461"/>
        <end position="479"/>
    </location>
</feature>
<keyword evidence="5 10" id="KW-0418">Kinase</keyword>
<reference evidence="10" key="1">
    <citation type="submission" date="2021-05" db="EMBL/GenBank/DDBJ databases">
        <title>Complete genome sequence of the cellulolytic planctomycete Telmatocola sphagniphila SP2T and characterization of the first cellulase from planctomycetes.</title>
        <authorList>
            <person name="Rakitin A.L."/>
            <person name="Beletsky A.V."/>
            <person name="Naumoff D.G."/>
            <person name="Kulichevskaya I.S."/>
            <person name="Mardanov A.V."/>
            <person name="Ravin N.V."/>
            <person name="Dedysh S.N."/>
        </authorList>
    </citation>
    <scope>NUCLEOTIDE SEQUENCE</scope>
    <source>
        <strain evidence="10">SP2T</strain>
    </source>
</reference>
<evidence type="ECO:0000313" key="11">
    <source>
        <dbReference type="Proteomes" id="UP000676194"/>
    </source>
</evidence>
<dbReference type="InterPro" id="IPR008271">
    <property type="entry name" value="Ser/Thr_kinase_AS"/>
</dbReference>
<keyword evidence="8" id="KW-1133">Transmembrane helix</keyword>
<feature type="binding site" evidence="7">
    <location>
        <position position="43"/>
    </location>
    <ligand>
        <name>ATP</name>
        <dbReference type="ChEBI" id="CHEBI:30616"/>
    </ligand>
</feature>
<dbReference type="EC" id="2.7.11.1" evidence="2"/>
<dbReference type="InterPro" id="IPR011009">
    <property type="entry name" value="Kinase-like_dom_sf"/>
</dbReference>
<dbReference type="Proteomes" id="UP000676194">
    <property type="component" value="Chromosome"/>
</dbReference>
<evidence type="ECO:0000256" key="6">
    <source>
        <dbReference type="ARBA" id="ARBA00022840"/>
    </source>
</evidence>
<feature type="transmembrane region" description="Helical" evidence="8">
    <location>
        <begin position="384"/>
        <end position="411"/>
    </location>
</feature>
<evidence type="ECO:0000256" key="3">
    <source>
        <dbReference type="ARBA" id="ARBA00022679"/>
    </source>
</evidence>
<dbReference type="RefSeq" id="WP_213496966.1">
    <property type="nucleotide sequence ID" value="NZ_CP074694.1"/>
</dbReference>
<gene>
    <name evidence="10" type="ORF">KIH39_25860</name>
</gene>
<dbReference type="PANTHER" id="PTHR43671:SF13">
    <property type="entry name" value="SERINE_THREONINE-PROTEIN KINASE NEK2"/>
    <property type="match status" value="1"/>
</dbReference>
<keyword evidence="8" id="KW-0472">Membrane</keyword>
<dbReference type="AlphaFoldDB" id="A0A8E6B4Y9"/>
<evidence type="ECO:0000256" key="8">
    <source>
        <dbReference type="SAM" id="Phobius"/>
    </source>
</evidence>
<dbReference type="GO" id="GO:0005524">
    <property type="term" value="F:ATP binding"/>
    <property type="evidence" value="ECO:0007669"/>
    <property type="project" value="UniProtKB-UniRule"/>
</dbReference>
<dbReference type="SUPFAM" id="SSF56112">
    <property type="entry name" value="Protein kinase-like (PK-like)"/>
    <property type="match status" value="1"/>
</dbReference>
<dbReference type="EMBL" id="CP074694">
    <property type="protein sequence ID" value="QVL32220.1"/>
    <property type="molecule type" value="Genomic_DNA"/>
</dbReference>
<evidence type="ECO:0000256" key="2">
    <source>
        <dbReference type="ARBA" id="ARBA00012513"/>
    </source>
</evidence>
<comment type="similarity">
    <text evidence="1">Belongs to the protein kinase superfamily. NEK Ser/Thr protein kinase family. NIMA subfamily.</text>
</comment>
<feature type="transmembrane region" description="Helical" evidence="8">
    <location>
        <begin position="431"/>
        <end position="449"/>
    </location>
</feature>
<feature type="domain" description="Protein kinase" evidence="9">
    <location>
        <begin position="15"/>
        <end position="260"/>
    </location>
</feature>
<evidence type="ECO:0000313" key="10">
    <source>
        <dbReference type="EMBL" id="QVL32220.1"/>
    </source>
</evidence>
<dbReference type="Gene3D" id="1.10.510.10">
    <property type="entry name" value="Transferase(Phosphotransferase) domain 1"/>
    <property type="match status" value="1"/>
</dbReference>
<evidence type="ECO:0000259" key="9">
    <source>
        <dbReference type="PROSITE" id="PS50011"/>
    </source>
</evidence>
<keyword evidence="8" id="KW-0812">Transmembrane</keyword>
<dbReference type="CDD" id="cd14014">
    <property type="entry name" value="STKc_PknB_like"/>
    <property type="match status" value="1"/>
</dbReference>
<dbReference type="PROSITE" id="PS50011">
    <property type="entry name" value="PROTEIN_KINASE_DOM"/>
    <property type="match status" value="1"/>
</dbReference>
<evidence type="ECO:0000256" key="7">
    <source>
        <dbReference type="PROSITE-ProRule" id="PRU10141"/>
    </source>
</evidence>
<keyword evidence="3" id="KW-0808">Transferase</keyword>
<keyword evidence="10" id="KW-0723">Serine/threonine-protein kinase</keyword>
<organism evidence="10 11">
    <name type="scientific">Telmatocola sphagniphila</name>
    <dbReference type="NCBI Taxonomy" id="1123043"/>
    <lineage>
        <taxon>Bacteria</taxon>
        <taxon>Pseudomonadati</taxon>
        <taxon>Planctomycetota</taxon>
        <taxon>Planctomycetia</taxon>
        <taxon>Gemmatales</taxon>
        <taxon>Gemmataceae</taxon>
    </lineage>
</organism>
<evidence type="ECO:0000256" key="1">
    <source>
        <dbReference type="ARBA" id="ARBA00010886"/>
    </source>
</evidence>
<dbReference type="KEGG" id="tsph:KIH39_25860"/>
<keyword evidence="11" id="KW-1185">Reference proteome</keyword>
<sequence>MKFTYRWGQKPLDGFTIKRGLGQGGFGEVYFAVSDGGKEVALKLIRGHSDTELRGIANCLNLKHPHLVHLYDLRTDSQGDRWLVMEYIHGEPLSSLLNRNPRGLPETQARELFLQAARSVAYLHDHAVVHRDIKPSNIFIENGMVKLGDYGLSKSVGSSQLAQSSNVGTIHYMAPEIASGNYSKQIDIYACGVMLYEMLTGEVPFKGESWAEIAIKHQTDLPKLERVSSGYRTILEKALDKNAARRFRDMGEMITAVESLNPSSSAKPSMTDTVAYVPTIPVPPPLPKPPLPNPGTLASDPYTLDVPAKSKTWRGKVSELATSMALAPVPALAAVLVWAVYSGSLDWPTLGSIYLMTIAVSWSVLVPTKIWDNRKKIGYKRLQMALLGVGLGVFAAWLDGVTIPNFLLSATGAQHLPTFGKNHWKFDKDNLFIGEIVFFTASLFLMRWYSFGERYREDKFSIWPIVGTGFITFLISVVLKGEFKYPIATEQALISLATAAGVIQLVSPWSEKPPARPKKIRLRNT</sequence>
<dbReference type="InterPro" id="IPR017441">
    <property type="entry name" value="Protein_kinase_ATP_BS"/>
</dbReference>
<name>A0A8E6B4Y9_9BACT</name>
<feature type="transmembrane region" description="Helical" evidence="8">
    <location>
        <begin position="320"/>
        <end position="341"/>
    </location>
</feature>
<keyword evidence="4 7" id="KW-0547">Nucleotide-binding</keyword>
<keyword evidence="6 7" id="KW-0067">ATP-binding</keyword>
<dbReference type="PROSITE" id="PS00107">
    <property type="entry name" value="PROTEIN_KINASE_ATP"/>
    <property type="match status" value="1"/>
</dbReference>
<dbReference type="Pfam" id="PF00069">
    <property type="entry name" value="Pkinase"/>
    <property type="match status" value="1"/>
</dbReference>
<dbReference type="PROSITE" id="PS00108">
    <property type="entry name" value="PROTEIN_KINASE_ST"/>
    <property type="match status" value="1"/>
</dbReference>
<dbReference type="InterPro" id="IPR050660">
    <property type="entry name" value="NEK_Ser/Thr_kinase"/>
</dbReference>
<feature type="transmembrane region" description="Helical" evidence="8">
    <location>
        <begin position="491"/>
        <end position="509"/>
    </location>
</feature>
<dbReference type="InterPro" id="IPR000719">
    <property type="entry name" value="Prot_kinase_dom"/>
</dbReference>
<dbReference type="GO" id="GO:0004674">
    <property type="term" value="F:protein serine/threonine kinase activity"/>
    <property type="evidence" value="ECO:0007669"/>
    <property type="project" value="UniProtKB-KW"/>
</dbReference>
<dbReference type="PANTHER" id="PTHR43671">
    <property type="entry name" value="SERINE/THREONINE-PROTEIN KINASE NEK"/>
    <property type="match status" value="1"/>
</dbReference>
<proteinExistence type="inferred from homology"/>
<protein>
    <recommendedName>
        <fullName evidence="2">non-specific serine/threonine protein kinase</fullName>
        <ecNumber evidence="2">2.7.11.1</ecNumber>
    </recommendedName>
</protein>